<organism evidence="4 5">
    <name type="scientific">Cichlidogyrus casuarinus</name>
    <dbReference type="NCBI Taxonomy" id="1844966"/>
    <lineage>
        <taxon>Eukaryota</taxon>
        <taxon>Metazoa</taxon>
        <taxon>Spiralia</taxon>
        <taxon>Lophotrochozoa</taxon>
        <taxon>Platyhelminthes</taxon>
        <taxon>Monogenea</taxon>
        <taxon>Monopisthocotylea</taxon>
        <taxon>Dactylogyridea</taxon>
        <taxon>Ancyrocephalidae</taxon>
        <taxon>Cichlidogyrus</taxon>
    </lineage>
</organism>
<feature type="region of interest" description="Disordered" evidence="2">
    <location>
        <begin position="87"/>
        <end position="111"/>
    </location>
</feature>
<evidence type="ECO:0000256" key="1">
    <source>
        <dbReference type="SAM" id="Coils"/>
    </source>
</evidence>
<name>A0ABD2Q9V6_9PLAT</name>
<keyword evidence="3" id="KW-0812">Transmembrane</keyword>
<feature type="transmembrane region" description="Helical" evidence="3">
    <location>
        <begin position="468"/>
        <end position="491"/>
    </location>
</feature>
<evidence type="ECO:0000256" key="3">
    <source>
        <dbReference type="SAM" id="Phobius"/>
    </source>
</evidence>
<evidence type="ECO:0000313" key="4">
    <source>
        <dbReference type="EMBL" id="KAL3316344.1"/>
    </source>
</evidence>
<feature type="region of interest" description="Disordered" evidence="2">
    <location>
        <begin position="130"/>
        <end position="160"/>
    </location>
</feature>
<dbReference type="AlphaFoldDB" id="A0ABD2Q9V6"/>
<dbReference type="EMBL" id="JBJKFK010000556">
    <property type="protein sequence ID" value="KAL3316344.1"/>
    <property type="molecule type" value="Genomic_DNA"/>
</dbReference>
<feature type="coiled-coil region" evidence="1">
    <location>
        <begin position="307"/>
        <end position="399"/>
    </location>
</feature>
<reference evidence="4 5" key="1">
    <citation type="submission" date="2024-11" db="EMBL/GenBank/DDBJ databases">
        <title>Adaptive evolution of stress response genes in parasites aligns with host niche diversity.</title>
        <authorList>
            <person name="Hahn C."/>
            <person name="Resl P."/>
        </authorList>
    </citation>
    <scope>NUCLEOTIDE SEQUENCE [LARGE SCALE GENOMIC DNA]</scope>
    <source>
        <strain evidence="4">EGGRZ-B1_66</strain>
        <tissue evidence="4">Body</tissue>
    </source>
</reference>
<keyword evidence="1" id="KW-0175">Coiled coil</keyword>
<feature type="compositionally biased region" description="Polar residues" evidence="2">
    <location>
        <begin position="218"/>
        <end position="237"/>
    </location>
</feature>
<evidence type="ECO:0000256" key="2">
    <source>
        <dbReference type="SAM" id="MobiDB-lite"/>
    </source>
</evidence>
<protein>
    <submittedName>
        <fullName evidence="4">Uncharacterized protein</fullName>
    </submittedName>
</protein>
<feature type="region of interest" description="Disordered" evidence="2">
    <location>
        <begin position="218"/>
        <end position="238"/>
    </location>
</feature>
<proteinExistence type="predicted"/>
<keyword evidence="3" id="KW-1133">Transmembrane helix</keyword>
<sequence length="501" mass="55665">MTESDSTANLITSADSAIEVDISTKTTSSSAQQQKFVTIFDNLANFLEQKQQLHLNQQLQSLDSRDLQLQSDQLFPRKSATKTAIDSVASTRPATTATTPRKPLTSSVLRKPSSVGIVDTTTTNTTVKKATISQAKPNDASSNGTAVSSRKNSVSTVTSTTRLASIATPKAIDPKRSIALASARKLSQQTDASNPVRKASLISAERRGTTIGRTALTENASNGVTRPRKSISSQPGTGESAAVKILEKKLQTVHASFTKAEKENALSIAAFALTIQWQTRNEERLATQLTQCQADVISKVSLLEKTRHFAEAECAKLAARAEAAQGESLHLRSEQEELVRCHMQEVEELNRRQDRKINHVIEQYETDREHYYSEKEQELASLRVEHEQLLQQIEAKHLEKVQTLEQLLKSEIESEFHLLKYFAFLLFFICNHHSSLSVSNWLIIDFCDHFSDSTNWIAKCDLETICILFQPFVIVSIATCRSITVFFLLLFPKSRAAVSIL</sequence>
<evidence type="ECO:0000313" key="5">
    <source>
        <dbReference type="Proteomes" id="UP001626550"/>
    </source>
</evidence>
<gene>
    <name evidence="4" type="ORF">Ciccas_005017</name>
</gene>
<keyword evidence="3" id="KW-0472">Membrane</keyword>
<dbReference type="Proteomes" id="UP001626550">
    <property type="component" value="Unassembled WGS sequence"/>
</dbReference>
<comment type="caution">
    <text evidence="4">The sequence shown here is derived from an EMBL/GenBank/DDBJ whole genome shotgun (WGS) entry which is preliminary data.</text>
</comment>
<accession>A0ABD2Q9V6</accession>
<feature type="compositionally biased region" description="Low complexity" evidence="2">
    <location>
        <begin position="91"/>
        <end position="101"/>
    </location>
</feature>
<keyword evidence="5" id="KW-1185">Reference proteome</keyword>